<dbReference type="InterPro" id="IPR036291">
    <property type="entry name" value="NAD(P)-bd_dom_sf"/>
</dbReference>
<dbReference type="SUPFAM" id="SSF50129">
    <property type="entry name" value="GroES-like"/>
    <property type="match status" value="1"/>
</dbReference>
<dbReference type="SMART" id="SM00829">
    <property type="entry name" value="PKS_ER"/>
    <property type="match status" value="1"/>
</dbReference>
<comment type="caution">
    <text evidence="2">The sequence shown here is derived from an EMBL/GenBank/DDBJ whole genome shotgun (WGS) entry which is preliminary data.</text>
</comment>
<dbReference type="Proteomes" id="UP000682733">
    <property type="component" value="Unassembled WGS sequence"/>
</dbReference>
<feature type="domain" description="Enoyl reductase (ER)" evidence="1">
    <location>
        <begin position="10"/>
        <end position="322"/>
    </location>
</feature>
<accession>A0A814FNR4</accession>
<evidence type="ECO:0000313" key="4">
    <source>
        <dbReference type="EMBL" id="CAF3758391.1"/>
    </source>
</evidence>
<dbReference type="Gene3D" id="3.90.180.10">
    <property type="entry name" value="Medium-chain alcohol dehydrogenases, catalytic domain"/>
    <property type="match status" value="1"/>
</dbReference>
<keyword evidence="6" id="KW-1185">Reference proteome</keyword>
<evidence type="ECO:0000313" key="3">
    <source>
        <dbReference type="EMBL" id="CAF1328488.1"/>
    </source>
</evidence>
<dbReference type="GO" id="GO:0016491">
    <property type="term" value="F:oxidoreductase activity"/>
    <property type="evidence" value="ECO:0007669"/>
    <property type="project" value="InterPro"/>
</dbReference>
<dbReference type="InterPro" id="IPR011032">
    <property type="entry name" value="GroES-like_sf"/>
</dbReference>
<evidence type="ECO:0000313" key="6">
    <source>
        <dbReference type="Proteomes" id="UP000663829"/>
    </source>
</evidence>
<dbReference type="InterPro" id="IPR051397">
    <property type="entry name" value="Zn-ADH-like_protein"/>
</dbReference>
<dbReference type="EMBL" id="CAJOBC010002921">
    <property type="protein sequence ID" value="CAF3758391.1"/>
    <property type="molecule type" value="Genomic_DNA"/>
</dbReference>
<dbReference type="Proteomes" id="UP000677228">
    <property type="component" value="Unassembled WGS sequence"/>
</dbReference>
<proteinExistence type="predicted"/>
<dbReference type="EMBL" id="CAJNOK010021186">
    <property type="protein sequence ID" value="CAF1328488.1"/>
    <property type="molecule type" value="Genomic_DNA"/>
</dbReference>
<gene>
    <name evidence="2" type="ORF">GPM918_LOCUS13011</name>
    <name evidence="3" type="ORF">OVA965_LOCUS29770</name>
    <name evidence="4" type="ORF">SRO942_LOCUS13011</name>
    <name evidence="5" type="ORF">TMI583_LOCUS30554</name>
</gene>
<dbReference type="Proteomes" id="UP000663829">
    <property type="component" value="Unassembled WGS sequence"/>
</dbReference>
<dbReference type="EMBL" id="CAJOBA010042798">
    <property type="protein sequence ID" value="CAF4139807.1"/>
    <property type="molecule type" value="Genomic_DNA"/>
</dbReference>
<dbReference type="PANTHER" id="PTHR43677">
    <property type="entry name" value="SHORT-CHAIN DEHYDROGENASE/REDUCTASE"/>
    <property type="match status" value="1"/>
</dbReference>
<dbReference type="AlphaFoldDB" id="A0A814FNR4"/>
<name>A0A814FNR4_9BILA</name>
<dbReference type="InterPro" id="IPR020843">
    <property type="entry name" value="ER"/>
</dbReference>
<evidence type="ECO:0000259" key="1">
    <source>
        <dbReference type="SMART" id="SM00829"/>
    </source>
</evidence>
<evidence type="ECO:0000313" key="2">
    <source>
        <dbReference type="EMBL" id="CAF0986122.1"/>
    </source>
</evidence>
<reference evidence="2" key="1">
    <citation type="submission" date="2021-02" db="EMBL/GenBank/DDBJ databases">
        <authorList>
            <person name="Nowell W R."/>
        </authorList>
    </citation>
    <scope>NUCLEOTIDE SEQUENCE</scope>
</reference>
<evidence type="ECO:0000313" key="5">
    <source>
        <dbReference type="EMBL" id="CAF4139807.1"/>
    </source>
</evidence>
<dbReference type="Pfam" id="PF00107">
    <property type="entry name" value="ADH_zinc_N"/>
    <property type="match status" value="1"/>
</dbReference>
<sequence>MKAAVLHQLGTAPKYEDFPVPVAQHAGQILLTVKAASVKNLDRGRANGSHYASYTSLPVVVGIDGVGTLADGTRVYANGITGMIAERALIDRNKYTVIPDGIDDVNAATLPNAIMGAALAIKYQGQMKVGHTVLVNGATGVTGQTAIQLAKYYGAKKIIATGRNPESLNLLTQLGADEIISLKDKEEKIIGRLKKLHVDNPIDVVIDYTWGRPAELILNALKGRGGLHNITPKVRFVTVGSMAGDQIQLSSGLLRSSAIEILGSGFGSIPTEVMEKLPAEILPAMLQLAADGKLKVQTVVAKLKDVETAWHEQIPAGKRLVIVM</sequence>
<protein>
    <recommendedName>
        <fullName evidence="1">Enoyl reductase (ER) domain-containing protein</fullName>
    </recommendedName>
</protein>
<dbReference type="SUPFAM" id="SSF51735">
    <property type="entry name" value="NAD(P)-binding Rossmann-fold domains"/>
    <property type="match status" value="1"/>
</dbReference>
<dbReference type="OrthoDB" id="9992527at2759"/>
<dbReference type="EMBL" id="CAJNOQ010002921">
    <property type="protein sequence ID" value="CAF0986122.1"/>
    <property type="molecule type" value="Genomic_DNA"/>
</dbReference>
<dbReference type="InterPro" id="IPR013149">
    <property type="entry name" value="ADH-like_C"/>
</dbReference>
<dbReference type="Proteomes" id="UP000681722">
    <property type="component" value="Unassembled WGS sequence"/>
</dbReference>
<dbReference type="PANTHER" id="PTHR43677:SF11">
    <property type="entry name" value="ZINC-CONTAINING ALCOHOL DEHYDROGENASE"/>
    <property type="match status" value="1"/>
</dbReference>
<organism evidence="2 6">
    <name type="scientific">Didymodactylos carnosus</name>
    <dbReference type="NCBI Taxonomy" id="1234261"/>
    <lineage>
        <taxon>Eukaryota</taxon>
        <taxon>Metazoa</taxon>
        <taxon>Spiralia</taxon>
        <taxon>Gnathifera</taxon>
        <taxon>Rotifera</taxon>
        <taxon>Eurotatoria</taxon>
        <taxon>Bdelloidea</taxon>
        <taxon>Philodinida</taxon>
        <taxon>Philodinidae</taxon>
        <taxon>Didymodactylos</taxon>
    </lineage>
</organism>